<name>A0A938B5A2_UNCTE</name>
<dbReference type="PROSITE" id="PS50967">
    <property type="entry name" value="HRDC"/>
    <property type="match status" value="1"/>
</dbReference>
<evidence type="ECO:0000313" key="3">
    <source>
        <dbReference type="Proteomes" id="UP000712673"/>
    </source>
</evidence>
<gene>
    <name evidence="2" type="ORF">FJZ47_16600</name>
</gene>
<dbReference type="GO" id="GO:0003676">
    <property type="term" value="F:nucleic acid binding"/>
    <property type="evidence" value="ECO:0007669"/>
    <property type="project" value="InterPro"/>
</dbReference>
<organism evidence="2 3">
    <name type="scientific">Tectimicrobiota bacterium</name>
    <dbReference type="NCBI Taxonomy" id="2528274"/>
    <lineage>
        <taxon>Bacteria</taxon>
        <taxon>Pseudomonadati</taxon>
        <taxon>Nitrospinota/Tectimicrobiota group</taxon>
        <taxon>Candidatus Tectimicrobiota</taxon>
    </lineage>
</organism>
<dbReference type="AlphaFoldDB" id="A0A938B5A2"/>
<dbReference type="Proteomes" id="UP000712673">
    <property type="component" value="Unassembled WGS sequence"/>
</dbReference>
<dbReference type="InterPro" id="IPR044876">
    <property type="entry name" value="HRDC_dom_sf"/>
</dbReference>
<dbReference type="Gene3D" id="1.10.150.80">
    <property type="entry name" value="HRDC domain"/>
    <property type="match status" value="1"/>
</dbReference>
<dbReference type="EMBL" id="VGLS01000564">
    <property type="protein sequence ID" value="MBM3225405.1"/>
    <property type="molecule type" value="Genomic_DNA"/>
</dbReference>
<evidence type="ECO:0000259" key="1">
    <source>
        <dbReference type="PROSITE" id="PS50967"/>
    </source>
</evidence>
<comment type="caution">
    <text evidence="2">The sequence shown here is derived from an EMBL/GenBank/DDBJ whole genome shotgun (WGS) entry which is preliminary data.</text>
</comment>
<feature type="domain" description="HRDC" evidence="1">
    <location>
        <begin position="85"/>
        <end position="165"/>
    </location>
</feature>
<dbReference type="SMART" id="SM00341">
    <property type="entry name" value="HRDC"/>
    <property type="match status" value="1"/>
</dbReference>
<dbReference type="InterPro" id="IPR002121">
    <property type="entry name" value="HRDC_dom"/>
</dbReference>
<sequence length="235" mass="26476">MRGADERRTRMKMQFFTIAIADAQAATDALNAFLVAHRVVHVERHFVADGANSAWSVCVSYTEGESRPAADRRPQKKVDYRDALSEPQFAVFAKLRTLRKTLADQEGVPAYALFTNEQLAEMVRRPVRSLDHLAGIDGVGQARVEKYGEAFLGILNASLPALTNGRARQLARSRRTRYLRAKRHWERQYRTGAISPYALQRGFDAALAITAHADAAAWRRRQVLAFSSALWYEDV</sequence>
<proteinExistence type="predicted"/>
<dbReference type="SUPFAM" id="SSF47819">
    <property type="entry name" value="HRDC-like"/>
    <property type="match status" value="1"/>
</dbReference>
<dbReference type="InterPro" id="IPR010997">
    <property type="entry name" value="HRDC-like_sf"/>
</dbReference>
<accession>A0A938B5A2</accession>
<evidence type="ECO:0000313" key="2">
    <source>
        <dbReference type="EMBL" id="MBM3225405.1"/>
    </source>
</evidence>
<dbReference type="Pfam" id="PF00570">
    <property type="entry name" value="HRDC"/>
    <property type="match status" value="1"/>
</dbReference>
<reference evidence="2" key="1">
    <citation type="submission" date="2019-03" db="EMBL/GenBank/DDBJ databases">
        <title>Lake Tanganyika Metagenome-Assembled Genomes (MAGs).</title>
        <authorList>
            <person name="Tran P."/>
        </authorList>
    </citation>
    <scope>NUCLEOTIDE SEQUENCE</scope>
    <source>
        <strain evidence="2">K_DeepCast_65m_m2_066</strain>
    </source>
</reference>
<protein>
    <recommendedName>
        <fullName evidence="1">HRDC domain-containing protein</fullName>
    </recommendedName>
</protein>
<dbReference type="GO" id="GO:0000166">
    <property type="term" value="F:nucleotide binding"/>
    <property type="evidence" value="ECO:0007669"/>
    <property type="project" value="InterPro"/>
</dbReference>